<organism evidence="3">
    <name type="scientific">Mesocestoides corti</name>
    <name type="common">Flatworm</name>
    <dbReference type="NCBI Taxonomy" id="53468"/>
    <lineage>
        <taxon>Eukaryota</taxon>
        <taxon>Metazoa</taxon>
        <taxon>Spiralia</taxon>
        <taxon>Lophotrochozoa</taxon>
        <taxon>Platyhelminthes</taxon>
        <taxon>Cestoda</taxon>
        <taxon>Eucestoda</taxon>
        <taxon>Cyclophyllidea</taxon>
        <taxon>Mesocestoididae</taxon>
        <taxon>Mesocestoides</taxon>
    </lineage>
</organism>
<feature type="chain" id="PRO_5024322417" evidence="2">
    <location>
        <begin position="18"/>
        <end position="99"/>
    </location>
</feature>
<evidence type="ECO:0000256" key="2">
    <source>
        <dbReference type="SAM" id="SignalP"/>
    </source>
</evidence>
<proteinExistence type="predicted"/>
<accession>A0A5K3FJW2</accession>
<name>A0A5K3FJW2_MESCO</name>
<reference evidence="3" key="1">
    <citation type="submission" date="2019-11" db="UniProtKB">
        <authorList>
            <consortium name="WormBaseParasite"/>
        </authorList>
    </citation>
    <scope>IDENTIFICATION</scope>
</reference>
<dbReference type="WBParaSite" id="MCU_009105-RA">
    <property type="protein sequence ID" value="MCU_009105-RA"/>
    <property type="gene ID" value="MCU_009105"/>
</dbReference>
<keyword evidence="2" id="KW-0732">Signal</keyword>
<evidence type="ECO:0000256" key="1">
    <source>
        <dbReference type="SAM" id="MobiDB-lite"/>
    </source>
</evidence>
<dbReference type="AlphaFoldDB" id="A0A5K3FJW2"/>
<feature type="signal peptide" evidence="2">
    <location>
        <begin position="1"/>
        <end position="17"/>
    </location>
</feature>
<feature type="region of interest" description="Disordered" evidence="1">
    <location>
        <begin position="17"/>
        <end position="43"/>
    </location>
</feature>
<protein>
    <submittedName>
        <fullName evidence="3">Secreted protein</fullName>
    </submittedName>
</protein>
<feature type="region of interest" description="Disordered" evidence="1">
    <location>
        <begin position="74"/>
        <end position="99"/>
    </location>
</feature>
<feature type="compositionally biased region" description="Low complexity" evidence="1">
    <location>
        <begin position="25"/>
        <end position="43"/>
    </location>
</feature>
<feature type="compositionally biased region" description="Polar residues" evidence="1">
    <location>
        <begin position="85"/>
        <end position="99"/>
    </location>
</feature>
<sequence>MLLVPCSLAQLAAVTDAGDPRNVPAAGSSNAHTHTHTTSATNGAHLARPRCISCDDHENHDGFCHLASNSLDHGRAPPRPATYKSKFQPTTISTSCTPT</sequence>
<evidence type="ECO:0000313" key="3">
    <source>
        <dbReference type="WBParaSite" id="MCU_009105-RA"/>
    </source>
</evidence>